<keyword evidence="1" id="KW-1133">Transmembrane helix</keyword>
<evidence type="ECO:0000256" key="1">
    <source>
        <dbReference type="SAM" id="Phobius"/>
    </source>
</evidence>
<feature type="transmembrane region" description="Helical" evidence="1">
    <location>
        <begin position="36"/>
        <end position="53"/>
    </location>
</feature>
<dbReference type="RefSeq" id="WP_177219494.1">
    <property type="nucleotide sequence ID" value="NZ_FOXH01000019.1"/>
</dbReference>
<name>A0A1I5YJ64_9BACT</name>
<evidence type="ECO:0000313" key="3">
    <source>
        <dbReference type="Proteomes" id="UP000199306"/>
    </source>
</evidence>
<proteinExistence type="predicted"/>
<reference evidence="2 3" key="1">
    <citation type="submission" date="2016-10" db="EMBL/GenBank/DDBJ databases">
        <authorList>
            <person name="de Groot N.N."/>
        </authorList>
    </citation>
    <scope>NUCLEOTIDE SEQUENCE [LARGE SCALE GENOMIC DNA]</scope>
    <source>
        <strain evidence="3">E92,LMG 26720,CCM 7988</strain>
    </source>
</reference>
<dbReference type="AlphaFoldDB" id="A0A1I5YJ64"/>
<gene>
    <name evidence="2" type="ORF">SAMN04515674_11933</name>
</gene>
<accession>A0A1I5YJ64</accession>
<feature type="transmembrane region" description="Helical" evidence="1">
    <location>
        <begin position="12"/>
        <end position="30"/>
    </location>
</feature>
<dbReference type="EMBL" id="FOXH01000019">
    <property type="protein sequence ID" value="SFQ44228.1"/>
    <property type="molecule type" value="Genomic_DNA"/>
</dbReference>
<keyword evidence="1" id="KW-0472">Membrane</keyword>
<keyword evidence="3" id="KW-1185">Reference proteome</keyword>
<keyword evidence="1" id="KW-0812">Transmembrane</keyword>
<evidence type="ECO:0000313" key="2">
    <source>
        <dbReference type="EMBL" id="SFQ44228.1"/>
    </source>
</evidence>
<organism evidence="2 3">
    <name type="scientific">Pseudarcicella hirudinis</name>
    <dbReference type="NCBI Taxonomy" id="1079859"/>
    <lineage>
        <taxon>Bacteria</taxon>
        <taxon>Pseudomonadati</taxon>
        <taxon>Bacteroidota</taxon>
        <taxon>Cytophagia</taxon>
        <taxon>Cytophagales</taxon>
        <taxon>Flectobacillaceae</taxon>
        <taxon>Pseudarcicella</taxon>
    </lineage>
</organism>
<dbReference type="Proteomes" id="UP000199306">
    <property type="component" value="Unassembled WGS sequence"/>
</dbReference>
<sequence>MENSHSHSSDLPNWVLVATFVFFLFILWYFTDTFTAVLGTILEGVVFAVAYDAEHEH</sequence>
<protein>
    <submittedName>
        <fullName evidence="2">Uncharacterized protein</fullName>
    </submittedName>
</protein>